<dbReference type="PANTHER" id="PTHR43877">
    <property type="entry name" value="AMINOALKYLPHOSPHONATE N-ACETYLTRANSFERASE-RELATED-RELATED"/>
    <property type="match status" value="1"/>
</dbReference>
<evidence type="ECO:0000313" key="5">
    <source>
        <dbReference type="Proteomes" id="UP000526233"/>
    </source>
</evidence>
<dbReference type="Gene3D" id="3.40.630.30">
    <property type="match status" value="1"/>
</dbReference>
<proteinExistence type="predicted"/>
<accession>A0A7Y3T160</accession>
<evidence type="ECO:0000313" key="4">
    <source>
        <dbReference type="EMBL" id="NNV19134.1"/>
    </source>
</evidence>
<evidence type="ECO:0000256" key="1">
    <source>
        <dbReference type="ARBA" id="ARBA00022679"/>
    </source>
</evidence>
<keyword evidence="1 4" id="KW-0808">Transferase</keyword>
<dbReference type="RefSeq" id="WP_171379613.1">
    <property type="nucleotide sequence ID" value="NZ_PKQI01000001.1"/>
</dbReference>
<name>A0A7Y3T160_9HYPH</name>
<keyword evidence="2" id="KW-0012">Acyltransferase</keyword>
<dbReference type="InterPro" id="IPR050832">
    <property type="entry name" value="Bact_Acetyltransf"/>
</dbReference>
<dbReference type="GO" id="GO:0016747">
    <property type="term" value="F:acyltransferase activity, transferring groups other than amino-acyl groups"/>
    <property type="evidence" value="ECO:0007669"/>
    <property type="project" value="InterPro"/>
</dbReference>
<evidence type="ECO:0000256" key="2">
    <source>
        <dbReference type="ARBA" id="ARBA00023315"/>
    </source>
</evidence>
<dbReference type="Proteomes" id="UP000526233">
    <property type="component" value="Unassembled WGS sequence"/>
</dbReference>
<organism evidence="4 5">
    <name type="scientific">Brucella pseudogrignonensis</name>
    <dbReference type="NCBI Taxonomy" id="419475"/>
    <lineage>
        <taxon>Bacteria</taxon>
        <taxon>Pseudomonadati</taxon>
        <taxon>Pseudomonadota</taxon>
        <taxon>Alphaproteobacteria</taxon>
        <taxon>Hyphomicrobiales</taxon>
        <taxon>Brucellaceae</taxon>
        <taxon>Brucella/Ochrobactrum group</taxon>
        <taxon>Brucella</taxon>
    </lineage>
</organism>
<dbReference type="EMBL" id="PKQI01000001">
    <property type="protein sequence ID" value="NNV19134.1"/>
    <property type="molecule type" value="Genomic_DNA"/>
</dbReference>
<comment type="caution">
    <text evidence="4">The sequence shown here is derived from an EMBL/GenBank/DDBJ whole genome shotgun (WGS) entry which is preliminary data.</text>
</comment>
<dbReference type="CDD" id="cd04301">
    <property type="entry name" value="NAT_SF"/>
    <property type="match status" value="1"/>
</dbReference>
<sequence>MNTTKAGELSFIVEKGLRHDHRDPAAVAYWDAFSRKLHFPLGPSHKAIAFIRRVLDPGHAISAVSSQGKFLGVAGFKTRSGAFVDGEYADLVGIYGAISATVRGLLVGALERKCDEQTLLMDGIVVTPAARGLGVGTALLAAIEKHAIDLGLTQVRLDVIDTNARARSLYERQGFKEHSTYSTGPLRCLFGFSRATTMFKRTAAL</sequence>
<dbReference type="AlphaFoldDB" id="A0A7Y3T160"/>
<evidence type="ECO:0000259" key="3">
    <source>
        <dbReference type="PROSITE" id="PS51186"/>
    </source>
</evidence>
<gene>
    <name evidence="4" type="ORF">EHE22_01655</name>
</gene>
<feature type="domain" description="N-acetyltransferase" evidence="3">
    <location>
        <begin position="49"/>
        <end position="203"/>
    </location>
</feature>
<dbReference type="Pfam" id="PF00583">
    <property type="entry name" value="Acetyltransf_1"/>
    <property type="match status" value="1"/>
</dbReference>
<dbReference type="SUPFAM" id="SSF55729">
    <property type="entry name" value="Acyl-CoA N-acyltransferases (Nat)"/>
    <property type="match status" value="1"/>
</dbReference>
<reference evidence="4 5" key="1">
    <citation type="submission" date="2018-11" db="EMBL/GenBank/DDBJ databases">
        <title>Genome sequencing and analysis.</title>
        <authorList>
            <person name="Huang Y.-T."/>
        </authorList>
    </citation>
    <scope>NUCLEOTIDE SEQUENCE [LARGE SCALE GENOMIC DNA]</scope>
    <source>
        <strain evidence="4 5">SHIN</strain>
    </source>
</reference>
<dbReference type="PANTHER" id="PTHR43877:SF2">
    <property type="entry name" value="AMINOALKYLPHOSPHONATE N-ACETYLTRANSFERASE-RELATED"/>
    <property type="match status" value="1"/>
</dbReference>
<dbReference type="InterPro" id="IPR000182">
    <property type="entry name" value="GNAT_dom"/>
</dbReference>
<dbReference type="InterPro" id="IPR016181">
    <property type="entry name" value="Acyl_CoA_acyltransferase"/>
</dbReference>
<dbReference type="PROSITE" id="PS51186">
    <property type="entry name" value="GNAT"/>
    <property type="match status" value="1"/>
</dbReference>
<protein>
    <submittedName>
        <fullName evidence="4">GNAT family N-acetyltransferase</fullName>
    </submittedName>
</protein>